<dbReference type="PANTHER" id="PTHR21063:SF4">
    <property type="entry name" value="CD48 ANTIGEN-RELATED"/>
    <property type="match status" value="1"/>
</dbReference>
<evidence type="ECO:0000313" key="2">
    <source>
        <dbReference type="Proteomes" id="UP001479290"/>
    </source>
</evidence>
<dbReference type="InterPro" id="IPR036179">
    <property type="entry name" value="Ig-like_dom_sf"/>
</dbReference>
<proteinExistence type="predicted"/>
<reference evidence="1 2" key="1">
    <citation type="submission" date="2024-05" db="EMBL/GenBank/DDBJ databases">
        <title>A high-quality chromosomal-level genome assembly of Topmouth culter (Culter alburnus).</title>
        <authorList>
            <person name="Zhao H."/>
        </authorList>
    </citation>
    <scope>NUCLEOTIDE SEQUENCE [LARGE SCALE GENOMIC DNA]</scope>
    <source>
        <strain evidence="1">CATC2023</strain>
        <tissue evidence="1">Muscle</tissue>
    </source>
</reference>
<dbReference type="InterPro" id="IPR013783">
    <property type="entry name" value="Ig-like_fold"/>
</dbReference>
<feature type="non-terminal residue" evidence="1">
    <location>
        <position position="101"/>
    </location>
</feature>
<sequence>KVSVKEGDSVALKTDLTEMKDQIICLWTFGPNKSLIAKLNKKLREIFLYNGPDGRFRDRLNLDQTGSLTITNITTEHAGLYERTISGNREIRYRFSVSVSG</sequence>
<comment type="caution">
    <text evidence="1">The sequence shown here is derived from an EMBL/GenBank/DDBJ whole genome shotgun (WGS) entry which is preliminary data.</text>
</comment>
<gene>
    <name evidence="1" type="ORF">ABG768_001572</name>
</gene>
<dbReference type="EMBL" id="JAWDJR010000010">
    <property type="protein sequence ID" value="KAK9967160.1"/>
    <property type="molecule type" value="Genomic_DNA"/>
</dbReference>
<dbReference type="SUPFAM" id="SSF48726">
    <property type="entry name" value="Immunoglobulin"/>
    <property type="match status" value="1"/>
</dbReference>
<dbReference type="Gene3D" id="2.60.40.10">
    <property type="entry name" value="Immunoglobulins"/>
    <property type="match status" value="1"/>
</dbReference>
<feature type="non-terminal residue" evidence="1">
    <location>
        <position position="1"/>
    </location>
</feature>
<dbReference type="AlphaFoldDB" id="A0AAW2A0I9"/>
<accession>A0AAW2A0I9</accession>
<keyword evidence="2" id="KW-1185">Reference proteome</keyword>
<name>A0AAW2A0I9_CULAL</name>
<dbReference type="Proteomes" id="UP001479290">
    <property type="component" value="Unassembled WGS sequence"/>
</dbReference>
<evidence type="ECO:0008006" key="3">
    <source>
        <dbReference type="Google" id="ProtNLM"/>
    </source>
</evidence>
<protein>
    <recommendedName>
        <fullName evidence="3">Immunoglobulin V-set domain-containing protein</fullName>
    </recommendedName>
</protein>
<evidence type="ECO:0000313" key="1">
    <source>
        <dbReference type="EMBL" id="KAK9967160.1"/>
    </source>
</evidence>
<organism evidence="1 2">
    <name type="scientific">Culter alburnus</name>
    <name type="common">Topmouth culter</name>
    <dbReference type="NCBI Taxonomy" id="194366"/>
    <lineage>
        <taxon>Eukaryota</taxon>
        <taxon>Metazoa</taxon>
        <taxon>Chordata</taxon>
        <taxon>Craniata</taxon>
        <taxon>Vertebrata</taxon>
        <taxon>Euteleostomi</taxon>
        <taxon>Actinopterygii</taxon>
        <taxon>Neopterygii</taxon>
        <taxon>Teleostei</taxon>
        <taxon>Ostariophysi</taxon>
        <taxon>Cypriniformes</taxon>
        <taxon>Xenocyprididae</taxon>
        <taxon>Xenocypridinae</taxon>
        <taxon>Culter</taxon>
    </lineage>
</organism>
<dbReference type="PANTHER" id="PTHR21063">
    <property type="entry name" value="LFA-3"/>
    <property type="match status" value="1"/>
</dbReference>